<keyword evidence="2" id="KW-0732">Signal</keyword>
<evidence type="ECO:0000313" key="4">
    <source>
        <dbReference type="Proteomes" id="UP001595897"/>
    </source>
</evidence>
<dbReference type="Proteomes" id="UP001595897">
    <property type="component" value="Unassembled WGS sequence"/>
</dbReference>
<protein>
    <recommendedName>
        <fullName evidence="5">PEP-CTERM protein-sorting domain-containing protein</fullName>
    </recommendedName>
</protein>
<organism evidence="3 4">
    <name type="scientific">Glaciecola siphonariae</name>
    <dbReference type="NCBI Taxonomy" id="521012"/>
    <lineage>
        <taxon>Bacteria</taxon>
        <taxon>Pseudomonadati</taxon>
        <taxon>Pseudomonadota</taxon>
        <taxon>Gammaproteobacteria</taxon>
        <taxon>Alteromonadales</taxon>
        <taxon>Alteromonadaceae</taxon>
        <taxon>Glaciecola</taxon>
    </lineage>
</organism>
<comment type="caution">
    <text evidence="3">The sequence shown here is derived from an EMBL/GenBank/DDBJ whole genome shotgun (WGS) entry which is preliminary data.</text>
</comment>
<gene>
    <name evidence="3" type="ORF">ACFO4O_17365</name>
</gene>
<keyword evidence="1" id="KW-1133">Transmembrane helix</keyword>
<keyword evidence="1" id="KW-0472">Membrane</keyword>
<accession>A0ABV9M2P0</accession>
<feature type="chain" id="PRO_5045770675" description="PEP-CTERM protein-sorting domain-containing protein" evidence="2">
    <location>
        <begin position="25"/>
        <end position="274"/>
    </location>
</feature>
<sequence length="274" mass="28276">MNKMCNILMAGLLLVLLPSFNASAYIVGGPSAAFQASNGSYAWDGGLNVVGFREALENPVYFGPGGIVNESISTVDIVPDAAGLAGVDGFIVPWWLTSESTSFHADVIDFFLNGGDLWLMQDSAGRDGIGAALGLPTVGQTAISPVNGIAPLFDGPFGVANNITQGGGEEGYISLNDVLDNNGTVIGTNAENQVIAAAWGAGQYAAGAGSLIVVADIDMFTTQADFSPLNDNGIFALNAFAFLATSENPIDVPAPAGILIMGLAITVMWVRRKK</sequence>
<feature type="signal peptide" evidence="2">
    <location>
        <begin position="1"/>
        <end position="24"/>
    </location>
</feature>
<evidence type="ECO:0000313" key="3">
    <source>
        <dbReference type="EMBL" id="MFC4701918.1"/>
    </source>
</evidence>
<evidence type="ECO:0008006" key="5">
    <source>
        <dbReference type="Google" id="ProtNLM"/>
    </source>
</evidence>
<dbReference type="RefSeq" id="WP_382410843.1">
    <property type="nucleotide sequence ID" value="NZ_JBHSGU010000029.1"/>
</dbReference>
<evidence type="ECO:0000256" key="2">
    <source>
        <dbReference type="SAM" id="SignalP"/>
    </source>
</evidence>
<name>A0ABV9M2P0_9ALTE</name>
<dbReference type="EMBL" id="JBHSGU010000029">
    <property type="protein sequence ID" value="MFC4701918.1"/>
    <property type="molecule type" value="Genomic_DNA"/>
</dbReference>
<keyword evidence="1" id="KW-0812">Transmembrane</keyword>
<evidence type="ECO:0000256" key="1">
    <source>
        <dbReference type="SAM" id="Phobius"/>
    </source>
</evidence>
<proteinExistence type="predicted"/>
<keyword evidence="4" id="KW-1185">Reference proteome</keyword>
<reference evidence="4" key="1">
    <citation type="journal article" date="2019" name="Int. J. Syst. Evol. Microbiol.">
        <title>The Global Catalogue of Microorganisms (GCM) 10K type strain sequencing project: providing services to taxonomists for standard genome sequencing and annotation.</title>
        <authorList>
            <consortium name="The Broad Institute Genomics Platform"/>
            <consortium name="The Broad Institute Genome Sequencing Center for Infectious Disease"/>
            <person name="Wu L."/>
            <person name="Ma J."/>
        </authorList>
    </citation>
    <scope>NUCLEOTIDE SEQUENCE [LARGE SCALE GENOMIC DNA]</scope>
    <source>
        <strain evidence="4">KACC 12507</strain>
    </source>
</reference>
<feature type="transmembrane region" description="Helical" evidence="1">
    <location>
        <begin position="252"/>
        <end position="270"/>
    </location>
</feature>